<organism evidence="2 3">
    <name type="scientific">Fistulifera solaris</name>
    <name type="common">Oleaginous diatom</name>
    <dbReference type="NCBI Taxonomy" id="1519565"/>
    <lineage>
        <taxon>Eukaryota</taxon>
        <taxon>Sar</taxon>
        <taxon>Stramenopiles</taxon>
        <taxon>Ochrophyta</taxon>
        <taxon>Bacillariophyta</taxon>
        <taxon>Bacillariophyceae</taxon>
        <taxon>Bacillariophycidae</taxon>
        <taxon>Naviculales</taxon>
        <taxon>Naviculaceae</taxon>
        <taxon>Fistulifera</taxon>
    </lineage>
</organism>
<comment type="caution">
    <text evidence="2">The sequence shown here is derived from an EMBL/GenBank/DDBJ whole genome shotgun (WGS) entry which is preliminary data.</text>
</comment>
<dbReference type="Proteomes" id="UP000198406">
    <property type="component" value="Unassembled WGS sequence"/>
</dbReference>
<keyword evidence="3" id="KW-1185">Reference proteome</keyword>
<keyword evidence="1" id="KW-0472">Membrane</keyword>
<feature type="transmembrane region" description="Helical" evidence="1">
    <location>
        <begin position="77"/>
        <end position="99"/>
    </location>
</feature>
<accession>A0A1Z5JIF0</accession>
<dbReference type="Gene3D" id="3.40.50.1820">
    <property type="entry name" value="alpha/beta hydrolase"/>
    <property type="match status" value="1"/>
</dbReference>
<name>A0A1Z5JIF0_FISSO</name>
<gene>
    <name evidence="2" type="ORF">FisN_30Lh066</name>
</gene>
<proteinExistence type="predicted"/>
<evidence type="ECO:0000256" key="1">
    <source>
        <dbReference type="SAM" id="Phobius"/>
    </source>
</evidence>
<dbReference type="OrthoDB" id="10249433at2759"/>
<evidence type="ECO:0000313" key="2">
    <source>
        <dbReference type="EMBL" id="GAX13775.1"/>
    </source>
</evidence>
<feature type="transmembrane region" description="Helical" evidence="1">
    <location>
        <begin position="51"/>
        <end position="71"/>
    </location>
</feature>
<reference evidence="2 3" key="1">
    <citation type="journal article" date="2015" name="Plant Cell">
        <title>Oil accumulation by the oleaginous diatom Fistulifera solaris as revealed by the genome and transcriptome.</title>
        <authorList>
            <person name="Tanaka T."/>
            <person name="Maeda Y."/>
            <person name="Veluchamy A."/>
            <person name="Tanaka M."/>
            <person name="Abida H."/>
            <person name="Marechal E."/>
            <person name="Bowler C."/>
            <person name="Muto M."/>
            <person name="Sunaga Y."/>
            <person name="Tanaka M."/>
            <person name="Yoshino T."/>
            <person name="Taniguchi T."/>
            <person name="Fukuda Y."/>
            <person name="Nemoto M."/>
            <person name="Matsumoto M."/>
            <person name="Wong P.S."/>
            <person name="Aburatani S."/>
            <person name="Fujibuchi W."/>
        </authorList>
    </citation>
    <scope>NUCLEOTIDE SEQUENCE [LARGE SCALE GENOMIC DNA]</scope>
    <source>
        <strain evidence="2 3">JPCC DA0580</strain>
    </source>
</reference>
<protein>
    <submittedName>
        <fullName evidence="2">Uncharacterized protein</fullName>
    </submittedName>
</protein>
<keyword evidence="1" id="KW-1133">Transmembrane helix</keyword>
<dbReference type="InterPro" id="IPR029058">
    <property type="entry name" value="AB_hydrolase_fold"/>
</dbReference>
<keyword evidence="1" id="KW-0812">Transmembrane</keyword>
<evidence type="ECO:0000313" key="3">
    <source>
        <dbReference type="Proteomes" id="UP000198406"/>
    </source>
</evidence>
<dbReference type="SUPFAM" id="SSF53474">
    <property type="entry name" value="alpha/beta-Hydrolases"/>
    <property type="match status" value="1"/>
</dbReference>
<dbReference type="EMBL" id="BDSP01000073">
    <property type="protein sequence ID" value="GAX13775.1"/>
    <property type="molecule type" value="Genomic_DNA"/>
</dbReference>
<sequence length="897" mass="98358">METTTTADPRLMSIPAPLRFALIRILQTRSLADALPSVFHVLVHNGKITSLVFVAVYLLFVSIWFPFYLLALVVSEWGVYAILMSAVFFGGRAFIRMIAFPGSNSGVVKEIETEFSKYSVRMLLAASNAIIEVLSVIVPGFSEGSSISRGDVASQWNHALSYKDRVLGVYLESLLYLFRQPPSATHPKAADLTRFGNNILTGDLGDLSGLTLQARADGRTLLEQLSTIIHLMDEFEASAKSILDPGARKPTSQMSDESRKIAKQLLSVMMEFRDFVTSLKPVTTTSENSDERGEEDPADAIRRRIEEQNGSLVDFVKSGLSSLMPMIDPPPHDSIFGFDLQRGCMLSRYRGATQFWVRRPSGGMLDVLLFPARGQTLQGTRSPKAVLYCNPNAGLIEVATGMSLVGGNVPTADPDNNTHDHSWADFYTAQGYDFYTFNYAGYGRSYGSTFCLSGQRADEHYYPGVCSRLKRVFKSSFLSFRPTTDTLRDDGTTVALHLLNDLGIEKLVVHGESIGGVAASGVGHRLSQMPGTQSKIRLLICDRTFCNLESVAQRLVGGWSGYAIRALAPFWNSDVMGPFLAASCPKVVANDAADVIISDSASLRSGIALWKELYRGNKASVSATRGIGWFTEEPLHYRMANWEDVCVNDSRYVSSSFHPRAPSWPSDRYITMEEAFHFAASCKRIGKVARRALSNGLDIDGEGLSGSHPLVVEAWTVLSSCSGLTGGTLGVSVKRGHDTTVTWLCSLLVFGGQTVVGHAERRLSSDPTRPLTIVPADFDERPAGYQQQESPPTKVFPKPIPEVLERLSLLLEHNTDDSLSSVLHEMGYIIGMLQYAQERITASVALYQASRNLQDSSPNSTGCFLNLHCGHNNGFSKSEKQRLSALLRMVEASIPVV</sequence>
<dbReference type="InParanoid" id="A0A1Z5JIF0"/>
<dbReference type="AlphaFoldDB" id="A0A1Z5JIF0"/>